<reference evidence="2" key="1">
    <citation type="submission" date="2019-10" db="EMBL/GenBank/DDBJ databases">
        <authorList>
            <consortium name="DOE Joint Genome Institute"/>
            <person name="Kuo A."/>
            <person name="Miyauchi S."/>
            <person name="Kiss E."/>
            <person name="Drula E."/>
            <person name="Kohler A."/>
            <person name="Sanchez-Garcia M."/>
            <person name="Andreopoulos B."/>
            <person name="Barry K.W."/>
            <person name="Bonito G."/>
            <person name="Buee M."/>
            <person name="Carver A."/>
            <person name="Chen C."/>
            <person name="Cichocki N."/>
            <person name="Clum A."/>
            <person name="Culley D."/>
            <person name="Crous P.W."/>
            <person name="Fauchery L."/>
            <person name="Girlanda M."/>
            <person name="Hayes R."/>
            <person name="Keri Z."/>
            <person name="LaButti K."/>
            <person name="Lipzen A."/>
            <person name="Lombard V."/>
            <person name="Magnuson J."/>
            <person name="Maillard F."/>
            <person name="Morin E."/>
            <person name="Murat C."/>
            <person name="Nolan M."/>
            <person name="Ohm R."/>
            <person name="Pangilinan J."/>
            <person name="Pereira M."/>
            <person name="Perotto S."/>
            <person name="Peter M."/>
            <person name="Riley R."/>
            <person name="Sitrit Y."/>
            <person name="Stielow B."/>
            <person name="Szollosi G."/>
            <person name="Zifcakova L."/>
            <person name="Stursova M."/>
            <person name="Spatafora J.W."/>
            <person name="Tedersoo L."/>
            <person name="Vaario L.-M."/>
            <person name="Yamada A."/>
            <person name="Yan M."/>
            <person name="Wang P."/>
            <person name="Xu J."/>
            <person name="Bruns T."/>
            <person name="Baldrian P."/>
            <person name="Vilgalys R."/>
            <person name="Henrissat B."/>
            <person name="Grigoriev I.V."/>
            <person name="Hibbett D."/>
            <person name="Nagy L.G."/>
            <person name="Martin F.M."/>
        </authorList>
    </citation>
    <scope>NUCLEOTIDE SEQUENCE</scope>
    <source>
        <strain evidence="2">Prilba</strain>
    </source>
</reference>
<dbReference type="OrthoDB" id="2907197at2759"/>
<evidence type="ECO:0000313" key="3">
    <source>
        <dbReference type="Proteomes" id="UP000759537"/>
    </source>
</evidence>
<dbReference type="EMBL" id="WHVB01000010">
    <property type="protein sequence ID" value="KAF8479163.1"/>
    <property type="molecule type" value="Genomic_DNA"/>
</dbReference>
<organism evidence="2 3">
    <name type="scientific">Russula ochroleuca</name>
    <dbReference type="NCBI Taxonomy" id="152965"/>
    <lineage>
        <taxon>Eukaryota</taxon>
        <taxon>Fungi</taxon>
        <taxon>Dikarya</taxon>
        <taxon>Basidiomycota</taxon>
        <taxon>Agaricomycotina</taxon>
        <taxon>Agaricomycetes</taxon>
        <taxon>Russulales</taxon>
        <taxon>Russulaceae</taxon>
        <taxon>Russula</taxon>
    </lineage>
</organism>
<feature type="region of interest" description="Disordered" evidence="1">
    <location>
        <begin position="144"/>
        <end position="182"/>
    </location>
</feature>
<name>A0A9P5MUK2_9AGAM</name>
<proteinExistence type="predicted"/>
<reference evidence="2" key="2">
    <citation type="journal article" date="2020" name="Nat. Commun.">
        <title>Large-scale genome sequencing of mycorrhizal fungi provides insights into the early evolution of symbiotic traits.</title>
        <authorList>
            <person name="Miyauchi S."/>
            <person name="Kiss E."/>
            <person name="Kuo A."/>
            <person name="Drula E."/>
            <person name="Kohler A."/>
            <person name="Sanchez-Garcia M."/>
            <person name="Morin E."/>
            <person name="Andreopoulos B."/>
            <person name="Barry K.W."/>
            <person name="Bonito G."/>
            <person name="Buee M."/>
            <person name="Carver A."/>
            <person name="Chen C."/>
            <person name="Cichocki N."/>
            <person name="Clum A."/>
            <person name="Culley D."/>
            <person name="Crous P.W."/>
            <person name="Fauchery L."/>
            <person name="Girlanda M."/>
            <person name="Hayes R.D."/>
            <person name="Keri Z."/>
            <person name="LaButti K."/>
            <person name="Lipzen A."/>
            <person name="Lombard V."/>
            <person name="Magnuson J."/>
            <person name="Maillard F."/>
            <person name="Murat C."/>
            <person name="Nolan M."/>
            <person name="Ohm R.A."/>
            <person name="Pangilinan J."/>
            <person name="Pereira M.F."/>
            <person name="Perotto S."/>
            <person name="Peter M."/>
            <person name="Pfister S."/>
            <person name="Riley R."/>
            <person name="Sitrit Y."/>
            <person name="Stielow J.B."/>
            <person name="Szollosi G."/>
            <person name="Zifcakova L."/>
            <person name="Stursova M."/>
            <person name="Spatafora J.W."/>
            <person name="Tedersoo L."/>
            <person name="Vaario L.M."/>
            <person name="Yamada A."/>
            <person name="Yan M."/>
            <person name="Wang P."/>
            <person name="Xu J."/>
            <person name="Bruns T."/>
            <person name="Baldrian P."/>
            <person name="Vilgalys R."/>
            <person name="Dunand C."/>
            <person name="Henrissat B."/>
            <person name="Grigoriev I.V."/>
            <person name="Hibbett D."/>
            <person name="Nagy L.G."/>
            <person name="Martin F.M."/>
        </authorList>
    </citation>
    <scope>NUCLEOTIDE SEQUENCE</scope>
    <source>
        <strain evidence="2">Prilba</strain>
    </source>
</reference>
<evidence type="ECO:0000313" key="2">
    <source>
        <dbReference type="EMBL" id="KAF8479163.1"/>
    </source>
</evidence>
<protein>
    <submittedName>
        <fullName evidence="2">Uncharacterized protein</fullName>
    </submittedName>
</protein>
<dbReference type="Proteomes" id="UP000759537">
    <property type="component" value="Unassembled WGS sequence"/>
</dbReference>
<sequence>VGSTMACGFCGRSGRPECASLTMTEGCNGSHTITSKCPLHCVIARYKVANEGSAATPCCNVPIFCRLCPPGGENSVVWRYNYTQHLLIFHQAYACPGTVLLSGQCLLPYLVWKDAELTPAEQKKALILEANMLPLFIAHEPPATETPVTGHKCAGPNRGGSGGAVKRARGGQQGAGRQVPQG</sequence>
<feature type="non-terminal residue" evidence="2">
    <location>
        <position position="1"/>
    </location>
</feature>
<keyword evidence="3" id="KW-1185">Reference proteome</keyword>
<gene>
    <name evidence="2" type="ORF">DFH94DRAFT_631986</name>
</gene>
<dbReference type="AlphaFoldDB" id="A0A9P5MUK2"/>
<accession>A0A9P5MUK2</accession>
<comment type="caution">
    <text evidence="2">The sequence shown here is derived from an EMBL/GenBank/DDBJ whole genome shotgun (WGS) entry which is preliminary data.</text>
</comment>
<evidence type="ECO:0000256" key="1">
    <source>
        <dbReference type="SAM" id="MobiDB-lite"/>
    </source>
</evidence>